<dbReference type="GO" id="GO:0009705">
    <property type="term" value="C:plant-type vacuole membrane"/>
    <property type="evidence" value="ECO:0007669"/>
    <property type="project" value="UniProtKB-ARBA"/>
</dbReference>
<dbReference type="InterPro" id="IPR000109">
    <property type="entry name" value="POT_fam"/>
</dbReference>
<dbReference type="PROSITE" id="PS01022">
    <property type="entry name" value="PTR2_1"/>
    <property type="match status" value="2"/>
</dbReference>
<feature type="transmembrane region" description="Helical" evidence="8">
    <location>
        <begin position="666"/>
        <end position="686"/>
    </location>
</feature>
<feature type="transmembrane region" description="Helical" evidence="8">
    <location>
        <begin position="779"/>
        <end position="798"/>
    </location>
</feature>
<feature type="transmembrane region" description="Helical" evidence="8">
    <location>
        <begin position="950"/>
        <end position="970"/>
    </location>
</feature>
<accession>A0A5C7HA31</accession>
<keyword evidence="4" id="KW-0597">Phosphoprotein</keyword>
<protein>
    <submittedName>
        <fullName evidence="9">Uncharacterized protein</fullName>
    </submittedName>
</protein>
<dbReference type="FunFam" id="1.20.1250.20:FF:000147">
    <property type="entry name" value="Protein NRT1/ PTR family 5.10"/>
    <property type="match status" value="2"/>
</dbReference>
<feature type="transmembrane region" description="Helical" evidence="8">
    <location>
        <begin position="412"/>
        <end position="432"/>
    </location>
</feature>
<dbReference type="InterPro" id="IPR018456">
    <property type="entry name" value="PTR2_symporter_CS"/>
</dbReference>
<feature type="transmembrane region" description="Helical" evidence="8">
    <location>
        <begin position="540"/>
        <end position="559"/>
    </location>
</feature>
<dbReference type="AlphaFoldDB" id="A0A5C7HA31"/>
<keyword evidence="6 8" id="KW-1133">Transmembrane helix</keyword>
<dbReference type="GO" id="GO:0071916">
    <property type="term" value="F:dipeptide transmembrane transporter activity"/>
    <property type="evidence" value="ECO:0007669"/>
    <property type="project" value="InterPro"/>
</dbReference>
<comment type="similarity">
    <text evidence="2">Belongs to the major facilitator superfamily. Proton-dependent oligopeptide transporter (POT/PTR) (TC 2.A.17) family.</text>
</comment>
<feature type="transmembrane region" description="Helical" evidence="8">
    <location>
        <begin position="490"/>
        <end position="516"/>
    </location>
</feature>
<evidence type="ECO:0000256" key="7">
    <source>
        <dbReference type="ARBA" id="ARBA00023136"/>
    </source>
</evidence>
<feature type="transmembrane region" description="Helical" evidence="8">
    <location>
        <begin position="366"/>
        <end position="391"/>
    </location>
</feature>
<keyword evidence="7 8" id="KW-0472">Membrane</keyword>
<reference evidence="10" key="1">
    <citation type="journal article" date="2019" name="Gigascience">
        <title>De novo genome assembly of the endangered Acer yangbiense, a plant species with extremely small populations endemic to Yunnan Province, China.</title>
        <authorList>
            <person name="Yang J."/>
            <person name="Wariss H.M."/>
            <person name="Tao L."/>
            <person name="Zhang R."/>
            <person name="Yun Q."/>
            <person name="Hollingsworth P."/>
            <person name="Dao Z."/>
            <person name="Luo G."/>
            <person name="Guo H."/>
            <person name="Ma Y."/>
            <person name="Sun W."/>
        </authorList>
    </citation>
    <scope>NUCLEOTIDE SEQUENCE [LARGE SCALE GENOMIC DNA]</scope>
    <source>
        <strain evidence="10">cv. Malutang</strain>
    </source>
</reference>
<feature type="transmembrane region" description="Helical" evidence="8">
    <location>
        <begin position="693"/>
        <end position="712"/>
    </location>
</feature>
<dbReference type="Pfam" id="PF00854">
    <property type="entry name" value="PTR2"/>
    <property type="match status" value="2"/>
</dbReference>
<evidence type="ECO:0000256" key="8">
    <source>
        <dbReference type="SAM" id="Phobius"/>
    </source>
</evidence>
<feature type="transmembrane region" description="Helical" evidence="8">
    <location>
        <begin position="1073"/>
        <end position="1094"/>
    </location>
</feature>
<dbReference type="PANTHER" id="PTHR11654">
    <property type="entry name" value="OLIGOPEPTIDE TRANSPORTER-RELATED"/>
    <property type="match status" value="1"/>
</dbReference>
<dbReference type="InterPro" id="IPR044739">
    <property type="entry name" value="NRT1/PTR"/>
</dbReference>
<comment type="subcellular location">
    <subcellularLocation>
        <location evidence="1">Membrane</location>
        <topology evidence="1">Multi-pass membrane protein</topology>
    </subcellularLocation>
</comment>
<feature type="transmembrane region" description="Helical" evidence="8">
    <location>
        <begin position="636"/>
        <end position="654"/>
    </location>
</feature>
<name>A0A5C7HA31_9ROSI</name>
<feature type="transmembrane region" description="Helical" evidence="8">
    <location>
        <begin position="109"/>
        <end position="128"/>
    </location>
</feature>
<evidence type="ECO:0000256" key="6">
    <source>
        <dbReference type="ARBA" id="ARBA00022989"/>
    </source>
</evidence>
<organism evidence="9 10">
    <name type="scientific">Acer yangbiense</name>
    <dbReference type="NCBI Taxonomy" id="1000413"/>
    <lineage>
        <taxon>Eukaryota</taxon>
        <taxon>Viridiplantae</taxon>
        <taxon>Streptophyta</taxon>
        <taxon>Embryophyta</taxon>
        <taxon>Tracheophyta</taxon>
        <taxon>Spermatophyta</taxon>
        <taxon>Magnoliopsida</taxon>
        <taxon>eudicotyledons</taxon>
        <taxon>Gunneridae</taxon>
        <taxon>Pentapetalae</taxon>
        <taxon>rosids</taxon>
        <taxon>malvids</taxon>
        <taxon>Sapindales</taxon>
        <taxon>Sapindaceae</taxon>
        <taxon>Hippocastanoideae</taxon>
        <taxon>Acereae</taxon>
        <taxon>Acer</taxon>
    </lineage>
</organism>
<dbReference type="InterPro" id="IPR036259">
    <property type="entry name" value="MFS_trans_sf"/>
</dbReference>
<feature type="transmembrane region" description="Helical" evidence="8">
    <location>
        <begin position="82"/>
        <end position="102"/>
    </location>
</feature>
<evidence type="ECO:0000256" key="2">
    <source>
        <dbReference type="ARBA" id="ARBA00005982"/>
    </source>
</evidence>
<dbReference type="Proteomes" id="UP000323000">
    <property type="component" value="Chromosome 10"/>
</dbReference>
<keyword evidence="3" id="KW-0813">Transport</keyword>
<keyword evidence="5 8" id="KW-0812">Transmembrane</keyword>
<evidence type="ECO:0000313" key="9">
    <source>
        <dbReference type="EMBL" id="TXG53412.1"/>
    </source>
</evidence>
<dbReference type="OrthoDB" id="8904098at2759"/>
<feature type="transmembrane region" description="Helical" evidence="8">
    <location>
        <begin position="327"/>
        <end position="346"/>
    </location>
</feature>
<feature type="transmembrane region" description="Helical" evidence="8">
    <location>
        <begin position="1114"/>
        <end position="1133"/>
    </location>
</feature>
<evidence type="ECO:0000256" key="1">
    <source>
        <dbReference type="ARBA" id="ARBA00004141"/>
    </source>
</evidence>
<dbReference type="EMBL" id="VAHF01000010">
    <property type="protein sequence ID" value="TXG53412.1"/>
    <property type="molecule type" value="Genomic_DNA"/>
</dbReference>
<feature type="transmembrane region" description="Helical" evidence="8">
    <location>
        <begin position="804"/>
        <end position="826"/>
    </location>
</feature>
<feature type="transmembrane region" description="Helical" evidence="8">
    <location>
        <begin position="991"/>
        <end position="1011"/>
    </location>
</feature>
<dbReference type="GO" id="GO:0080054">
    <property type="term" value="F:low-affinity nitrate transmembrane transporter activity"/>
    <property type="evidence" value="ECO:0007669"/>
    <property type="project" value="UniProtKB-ARBA"/>
</dbReference>
<dbReference type="CDD" id="cd17417">
    <property type="entry name" value="MFS_NPF5"/>
    <property type="match status" value="2"/>
</dbReference>
<dbReference type="GO" id="GO:0042937">
    <property type="term" value="F:tripeptide transmembrane transporter activity"/>
    <property type="evidence" value="ECO:0007669"/>
    <property type="project" value="InterPro"/>
</dbReference>
<evidence type="ECO:0000256" key="4">
    <source>
        <dbReference type="ARBA" id="ARBA00022553"/>
    </source>
</evidence>
<evidence type="ECO:0000313" key="10">
    <source>
        <dbReference type="Proteomes" id="UP000323000"/>
    </source>
</evidence>
<comment type="caution">
    <text evidence="9">The sequence shown here is derived from an EMBL/GenBank/DDBJ whole genome shotgun (WGS) entry which is preliminary data.</text>
</comment>
<evidence type="ECO:0000256" key="3">
    <source>
        <dbReference type="ARBA" id="ARBA00022448"/>
    </source>
</evidence>
<keyword evidence="10" id="KW-1185">Reference proteome</keyword>
<feature type="transmembrane region" description="Helical" evidence="8">
    <location>
        <begin position="457"/>
        <end position="478"/>
    </location>
</feature>
<dbReference type="SUPFAM" id="SSF103473">
    <property type="entry name" value="MFS general substrate transporter"/>
    <property type="match status" value="2"/>
</dbReference>
<sequence>MAISDETDARAPLLEDAVDDCVDYRGRPVYKSSSGRWRSASFIIVVEIAERFAYYGIASNLITYLTGPLGQSTVTAAENVNVWSGVTSLLPVLGAIVADSFFGRYRTIVAASVVYVLGLGLLTLSTTFSSSNSNLQKTDKMVSCSLDQFPVILFFFSLYLVAIAQSGHKPCVQAFGADQFDEQDPEECKLKSSFFNWWSFGISVGAFSTRLVLNYIQDNLSWGLGFGIPCICMVVALVVFLLGTKTYRYTTTVQRDDQKRPFVRIGQVFIAAIRNRRSKLVVEGHEASGNLPHHQSSDLQFKFLDKALLVHDGSNKHSISDVEDAKALLKLVPIWTTSLVYGIVYAQSSTFFTKQGASMDRSVTPAASFDMPAASLQCFINLAIIIAIPMYDRIFVPIARAFTAKPAGITMLQRIGTGIIMCGISMVIAALVEMKRLKTAQDYGLVDKPKETIPMSFYWLIPQYVLFGLADVFTFVGLQEFFYDQVPKQLRSFGISLFLSVLGVGSLLSSVLVSAIDEVSSCNGGVSWFANNLNQAHLDYFYWLLAGLSVVGFAVYLYFAKTYIYKSFEVGHAFNSIKKKKKKMAISDLSSDAGAPLLEQTVHSCVDYRGQPVHKSSSGGWRSAYFIIAVEMAERFAYYGILSNLISYLTGPLGQSTATAAENVNVWSGTMSLLPLFGAFVADSFLGRYRTIVVASVVYVLGMGLLTLSALLPSLNSSDCQNTNKFSSHESQVILFFLSLYIVALGHSGHKPCVQAFGADQFDEHDPEECKMRSSFFNWWYFGICVVSFLTYLIINYIQDNLSWGLGFGIPCICIIVGLLVFLLGTKTYRYGIKRKNEKTPFVRIGQVFVAAFRNRKISPSVRVVEEEAQEILSEEQFKFLNKALLVPDGSNKFGKVCSIRDVEDVKALLRLVPIWTTSLVYGIVLAQSSTIFTKQGATMDRTVIAGFDLPAASLQSIISLSILVTMPIYDRVFVPGAQVFTGKPSGITMLQRIGTGLFLSAMSMVTAALVEMKRLKTVEKYGLFDELMSVWWLVPQYAMIGVSETFAMVGLQEFFYDQVPTELRSVGLSLNLSIFGFGSFLSSFLISAIDKITGGDGQDSWFADNLNQAHIDYFYWLLGGVNTIGLMVFLHFSKSYIYKREFTCRNVA</sequence>
<dbReference type="Gene3D" id="1.20.1250.20">
    <property type="entry name" value="MFS general substrate transporter like domains"/>
    <property type="match status" value="2"/>
</dbReference>
<feature type="transmembrane region" description="Helical" evidence="8">
    <location>
        <begin position="222"/>
        <end position="242"/>
    </location>
</feature>
<evidence type="ECO:0000256" key="5">
    <source>
        <dbReference type="ARBA" id="ARBA00022692"/>
    </source>
</evidence>
<gene>
    <name evidence="9" type="ORF">EZV62_022581</name>
</gene>
<feature type="transmembrane region" description="Helical" evidence="8">
    <location>
        <begin position="148"/>
        <end position="164"/>
    </location>
</feature>
<feature type="transmembrane region" description="Helical" evidence="8">
    <location>
        <begin position="732"/>
        <end position="749"/>
    </location>
</feature>
<proteinExistence type="inferred from homology"/>